<gene>
    <name evidence="1" type="ORF">BC739_003084</name>
</gene>
<dbReference type="InterPro" id="IPR010982">
    <property type="entry name" value="Lambda_DNA-bd_dom_sf"/>
</dbReference>
<dbReference type="RefSeq" id="WP_182837505.1">
    <property type="nucleotide sequence ID" value="NZ_BAAABQ010000059.1"/>
</dbReference>
<comment type="caution">
    <text evidence="1">The sequence shown here is derived from an EMBL/GenBank/DDBJ whole genome shotgun (WGS) entry which is preliminary data.</text>
</comment>
<sequence>MVDTMPWRQLLAAARDAQGLSWHAAADLAGINSGTWQANETGYWTVEGRRVEAKGGRPATIARMALVVGVSPDQLREAGRPDAATALEQMLTGRTTGADVTTFHERWLREVYRATGSRGAYLDYVLSVVDDTAP</sequence>
<dbReference type="Gene3D" id="1.10.260.40">
    <property type="entry name" value="lambda repressor-like DNA-binding domains"/>
    <property type="match status" value="1"/>
</dbReference>
<evidence type="ECO:0000313" key="2">
    <source>
        <dbReference type="Proteomes" id="UP000517916"/>
    </source>
</evidence>
<keyword evidence="2" id="KW-1185">Reference proteome</keyword>
<dbReference type="EMBL" id="JACJID010000002">
    <property type="protein sequence ID" value="MBA8925885.1"/>
    <property type="molecule type" value="Genomic_DNA"/>
</dbReference>
<evidence type="ECO:0000313" key="1">
    <source>
        <dbReference type="EMBL" id="MBA8925885.1"/>
    </source>
</evidence>
<reference evidence="1 2" key="1">
    <citation type="submission" date="2020-08" db="EMBL/GenBank/DDBJ databases">
        <title>Genomic Encyclopedia of Archaeal and Bacterial Type Strains, Phase II (KMG-II): from individual species to whole genera.</title>
        <authorList>
            <person name="Goeker M."/>
        </authorList>
    </citation>
    <scope>NUCLEOTIDE SEQUENCE [LARGE SCALE GENOMIC DNA]</scope>
    <source>
        <strain evidence="1 2">DSM 43850</strain>
    </source>
</reference>
<dbReference type="Proteomes" id="UP000517916">
    <property type="component" value="Unassembled WGS sequence"/>
</dbReference>
<protein>
    <submittedName>
        <fullName evidence="1">Uncharacterized protein</fullName>
    </submittedName>
</protein>
<name>A0ABR6BG89_9PSEU</name>
<organism evidence="1 2">
    <name type="scientific">Kutzneria viridogrisea</name>
    <dbReference type="NCBI Taxonomy" id="47990"/>
    <lineage>
        <taxon>Bacteria</taxon>
        <taxon>Bacillati</taxon>
        <taxon>Actinomycetota</taxon>
        <taxon>Actinomycetes</taxon>
        <taxon>Pseudonocardiales</taxon>
        <taxon>Pseudonocardiaceae</taxon>
        <taxon>Kutzneria</taxon>
    </lineage>
</organism>
<accession>A0ABR6BG89</accession>
<proteinExistence type="predicted"/>